<dbReference type="InterPro" id="IPR030934">
    <property type="entry name" value="Intein_C"/>
</dbReference>
<dbReference type="SUPFAM" id="SSF51294">
    <property type="entry name" value="Hedgehog/intein (Hint) domain"/>
    <property type="match status" value="1"/>
</dbReference>
<feature type="domain" description="DOD-type homing endonuclease" evidence="15">
    <location>
        <begin position="405"/>
        <end position="548"/>
    </location>
</feature>
<evidence type="ECO:0000256" key="4">
    <source>
        <dbReference type="ARBA" id="ARBA00022634"/>
    </source>
</evidence>
<dbReference type="PROSITE" id="PS50818">
    <property type="entry name" value="INTEIN_C_TER"/>
    <property type="match status" value="1"/>
</dbReference>
<keyword evidence="7" id="KW-0651">Protein splicing</keyword>
<dbReference type="PRINTS" id="PR00379">
    <property type="entry name" value="INTEIN"/>
</dbReference>
<dbReference type="InterPro" id="IPR013509">
    <property type="entry name" value="RNR_lsu_N"/>
</dbReference>
<proteinExistence type="inferred from homology"/>
<organism evidence="16 17">
    <name type="scientific">Candidatus Woykebacteria bacterium RIFCSPHIGHO2_02_FULL_43_16b</name>
    <dbReference type="NCBI Taxonomy" id="1802601"/>
    <lineage>
        <taxon>Bacteria</taxon>
        <taxon>Candidatus Woykeibacteriota</taxon>
    </lineage>
</organism>
<dbReference type="Proteomes" id="UP000177821">
    <property type="component" value="Unassembled WGS sequence"/>
</dbReference>
<evidence type="ECO:0000256" key="13">
    <source>
        <dbReference type="RuleBase" id="RU003410"/>
    </source>
</evidence>
<evidence type="ECO:0000256" key="10">
    <source>
        <dbReference type="ARBA" id="ARBA00023285"/>
    </source>
</evidence>
<dbReference type="GO" id="GO:0004519">
    <property type="term" value="F:endonuclease activity"/>
    <property type="evidence" value="ECO:0007669"/>
    <property type="project" value="InterPro"/>
</dbReference>
<comment type="cofactor">
    <cofactor evidence="1">
        <name>adenosylcob(III)alamin</name>
        <dbReference type="ChEBI" id="CHEBI:18408"/>
    </cofactor>
</comment>
<comment type="caution">
    <text evidence="16">The sequence shown here is derived from an EMBL/GenBank/DDBJ whole genome shotgun (WGS) entry which is preliminary data.</text>
</comment>
<keyword evidence="3" id="KW-0846">Cobalamin</keyword>
<dbReference type="InterPro" id="IPR027434">
    <property type="entry name" value="Homing_endonucl"/>
</dbReference>
<dbReference type="SUPFAM" id="SSF55608">
    <property type="entry name" value="Homing endonucleases"/>
    <property type="match status" value="1"/>
</dbReference>
<dbReference type="UniPathway" id="UPA00326"/>
<dbReference type="Pfam" id="PF02867">
    <property type="entry name" value="Ribonuc_red_lgC"/>
    <property type="match status" value="1"/>
</dbReference>
<dbReference type="PANTHER" id="PTHR43371">
    <property type="entry name" value="VITAMIN B12-DEPENDENT RIBONUCLEOTIDE REDUCTASE"/>
    <property type="match status" value="1"/>
</dbReference>
<keyword evidence="4" id="KW-0237">DNA synthesis</keyword>
<comment type="function">
    <text evidence="11">Catalyzes the reduction of ribonucleotides to deoxyribonucleotides. May function to provide a pool of deoxyribonucleotide precursors for DNA repair during oxygen limitation and/or for immediate growth after restoration of oxygen.</text>
</comment>
<protein>
    <recommendedName>
        <fullName evidence="13">Ribonucleoside-diphosphate reductase</fullName>
        <ecNumber evidence="13">1.17.4.1</ecNumber>
    </recommendedName>
</protein>
<keyword evidence="6" id="KW-0068">Autocatalytic cleavage</keyword>
<dbReference type="NCBIfam" id="TIGR01445">
    <property type="entry name" value="intein_Nterm"/>
    <property type="match status" value="1"/>
</dbReference>
<name>A0A1G1WNM7_9BACT</name>
<dbReference type="PANTHER" id="PTHR43371:SF1">
    <property type="entry name" value="RIBONUCLEOSIDE-DIPHOSPHATE REDUCTASE"/>
    <property type="match status" value="1"/>
</dbReference>
<keyword evidence="8 13" id="KW-0560">Oxidoreductase</keyword>
<evidence type="ECO:0000256" key="11">
    <source>
        <dbReference type="ARBA" id="ARBA00025437"/>
    </source>
</evidence>
<evidence type="ECO:0000256" key="9">
    <source>
        <dbReference type="ARBA" id="ARBA00023116"/>
    </source>
</evidence>
<dbReference type="InterPro" id="IPR006141">
    <property type="entry name" value="Intein_N"/>
</dbReference>
<dbReference type="SUPFAM" id="SSF48168">
    <property type="entry name" value="R1 subunit of ribonucleotide reductase, N-terminal domain"/>
    <property type="match status" value="1"/>
</dbReference>
<dbReference type="GO" id="GO:0031419">
    <property type="term" value="F:cobalamin binding"/>
    <property type="evidence" value="ECO:0007669"/>
    <property type="project" value="UniProtKB-KW"/>
</dbReference>
<evidence type="ECO:0000256" key="5">
    <source>
        <dbReference type="ARBA" id="ARBA00022741"/>
    </source>
</evidence>
<evidence type="ECO:0000256" key="3">
    <source>
        <dbReference type="ARBA" id="ARBA00022628"/>
    </source>
</evidence>
<dbReference type="Gene3D" id="3.20.70.20">
    <property type="match status" value="2"/>
</dbReference>
<evidence type="ECO:0000313" key="16">
    <source>
        <dbReference type="EMBL" id="OGY29348.1"/>
    </source>
</evidence>
<dbReference type="InterPro" id="IPR003587">
    <property type="entry name" value="Hint_dom_N"/>
</dbReference>
<dbReference type="EC" id="1.17.4.1" evidence="13"/>
<keyword evidence="9 13" id="KW-0215">Deoxyribonucleotide synthesis</keyword>
<dbReference type="AlphaFoldDB" id="A0A1G1WNM7"/>
<dbReference type="InterPro" id="IPR008926">
    <property type="entry name" value="RNR_R1-su_N"/>
</dbReference>
<dbReference type="Gene3D" id="2.170.16.10">
    <property type="entry name" value="Hedgehog/Intein (Hint) domain"/>
    <property type="match status" value="1"/>
</dbReference>
<sequence>MRRKVFTDRYSNKDAKGEPTELHPEDMWRRISVGIASVEKTAELRAKWATKFYSALKDFKFVPAGRILSGAGTGYEVTFYNCFVIPSPHDSRGGIIDNLKTMIEIMSRSGGVGINLSSLRPRGARVKKVNGTASGPVNWAELYSVATHDVIQQGGSRRGALMLMMNDWHPDIEEFITVKQDLSRINGANLSVCVSDSFMKAVKEDLDWNLLYPNVKDVDYDRLWDGDIKKWISLGKEVEVWKTVKARSIWDLVCEAAWKSAEPGVVFIERYNKLSNTWYYENIISVNPCVTADTWIQTNTGPRQVKEIIGIPFRARIDGQNQQYSIEGFFKTGTKKVLKVQTKEGYSLKLTSDHQIKKVTESQTGVEQTTWCEAGKLEIGDKVLLNDHRQNNQWSGNYTYDEGYLIGLLIGDGTLKSNEAVLSVWQPQNLTTEKDTGIMTQALASANTLPHRSDFKGWMSVTGRYESRLSLASIKKLGNRLGLYPGHKKITPHVEKTSSIFYQGFLRGMFDADGSVQGSQEKGVSVRLSQSDLNLLEAVQRMLLRLGIVSHIYQNRRKDMLKMLPNGKGGYKKYATKAQHELIISGSNLLMFAENIGFGSTAKAERLKKLLDSYKRGLNKEAYTATVIGIVENGVEDVYDAKVPTLHAFDANGFYVHNCGEQGLPAWGVCNLGALNLSAFVKNGQMDYEELVEKSKIAMRFLDNVVDANYYFYEENERQQKSTRRTGLGTMGLGDALIKMKIRYGSDESLPVIEKIYQTIRDASYDASAQISSEKGPFPMFDKEKYLQGAFIKQLPNLVQEKIAAKGIRNAVLLTQAPTGTTSLLAGASSGIEPVYDFAMIRRDRTGEHTLYHPLYEEWKNAHPNEEVPSYFASANDLTPEDHVRVQAIIQKYTDSSISKTVNAPNSHTVTDVKKLYNLAYELGCKGVTYMRDGSRAGVLEHITDKKEAKVQESRTDLPQPVGLRIRPDILLGATYKVRTHVGTAFITINADETGRPFEVFMNVGKAGSDIKADAEALGRLISLAYRIPSAYSAEDITKELTLQLRGIGGSDSLGFGNGRVRSLADAVAKVLEDYMKGSKQSGVTIPAVQETLDLDAPKENASLKRDLCPSCGQASLVYEEGCGKCYNCGFSKC</sequence>
<evidence type="ECO:0000256" key="6">
    <source>
        <dbReference type="ARBA" id="ARBA00022813"/>
    </source>
</evidence>
<evidence type="ECO:0000313" key="17">
    <source>
        <dbReference type="Proteomes" id="UP000177821"/>
    </source>
</evidence>
<evidence type="ECO:0000256" key="14">
    <source>
        <dbReference type="SAM" id="MobiDB-lite"/>
    </source>
</evidence>
<dbReference type="Pfam" id="PF14890">
    <property type="entry name" value="Intein_splicing"/>
    <property type="match status" value="1"/>
</dbReference>
<dbReference type="InterPro" id="IPR004042">
    <property type="entry name" value="Intein_endonuc_central"/>
</dbReference>
<keyword evidence="5" id="KW-0547">Nucleotide-binding</keyword>
<evidence type="ECO:0000256" key="12">
    <source>
        <dbReference type="ARBA" id="ARBA00047754"/>
    </source>
</evidence>
<dbReference type="Pfam" id="PF14528">
    <property type="entry name" value="LAGLIDADG_3"/>
    <property type="match status" value="1"/>
</dbReference>
<comment type="function">
    <text evidence="13">Provides the precursors necessary for DNA synthesis. Catalyzes the biosynthesis of deoxyribonucleotides from the corresponding ribonucleotides.</text>
</comment>
<dbReference type="InterPro" id="IPR050862">
    <property type="entry name" value="RdRp_reductase_class-2"/>
</dbReference>
<dbReference type="PROSITE" id="PS50817">
    <property type="entry name" value="INTEIN_N_TER"/>
    <property type="match status" value="1"/>
</dbReference>
<dbReference type="InterPro" id="IPR004860">
    <property type="entry name" value="LAGLIDADG_dom"/>
</dbReference>
<evidence type="ECO:0000256" key="8">
    <source>
        <dbReference type="ARBA" id="ARBA00023002"/>
    </source>
</evidence>
<comment type="similarity">
    <text evidence="13">Belongs to the ribonucleoside diphosphate reductase large chain family.</text>
</comment>
<dbReference type="InterPro" id="IPR036844">
    <property type="entry name" value="Hint_dom_sf"/>
</dbReference>
<dbReference type="InterPro" id="IPR024434">
    <property type="entry name" value="TSCPD_dom"/>
</dbReference>
<comment type="similarity">
    <text evidence="2">Belongs to the ribonucleoside diphosphate reductase class-2 family.</text>
</comment>
<evidence type="ECO:0000256" key="7">
    <source>
        <dbReference type="ARBA" id="ARBA00023000"/>
    </source>
</evidence>
<comment type="catalytic activity">
    <reaction evidence="12 13">
        <text>a 2'-deoxyribonucleoside 5'-diphosphate + [thioredoxin]-disulfide + H2O = a ribonucleoside 5'-diphosphate + [thioredoxin]-dithiol</text>
        <dbReference type="Rhea" id="RHEA:23252"/>
        <dbReference type="Rhea" id="RHEA-COMP:10698"/>
        <dbReference type="Rhea" id="RHEA-COMP:10700"/>
        <dbReference type="ChEBI" id="CHEBI:15377"/>
        <dbReference type="ChEBI" id="CHEBI:29950"/>
        <dbReference type="ChEBI" id="CHEBI:50058"/>
        <dbReference type="ChEBI" id="CHEBI:57930"/>
        <dbReference type="ChEBI" id="CHEBI:73316"/>
        <dbReference type="EC" id="1.17.4.1"/>
    </reaction>
</comment>
<dbReference type="Gene3D" id="3.10.28.10">
    <property type="entry name" value="Homing endonucleases"/>
    <property type="match status" value="1"/>
</dbReference>
<keyword evidence="10" id="KW-0170">Cobalt</keyword>
<dbReference type="GO" id="GO:0071897">
    <property type="term" value="P:DNA biosynthetic process"/>
    <property type="evidence" value="ECO:0007669"/>
    <property type="project" value="UniProtKB-KW"/>
</dbReference>
<evidence type="ECO:0000259" key="15">
    <source>
        <dbReference type="PROSITE" id="PS50819"/>
    </source>
</evidence>
<dbReference type="GO" id="GO:0009263">
    <property type="term" value="P:deoxyribonucleotide biosynthetic process"/>
    <property type="evidence" value="ECO:0007669"/>
    <property type="project" value="UniProtKB-KW"/>
</dbReference>
<reference evidence="16 17" key="1">
    <citation type="journal article" date="2016" name="Nat. Commun.">
        <title>Thousands of microbial genomes shed light on interconnected biogeochemical processes in an aquifer system.</title>
        <authorList>
            <person name="Anantharaman K."/>
            <person name="Brown C.T."/>
            <person name="Hug L.A."/>
            <person name="Sharon I."/>
            <person name="Castelle C.J."/>
            <person name="Probst A.J."/>
            <person name="Thomas B.C."/>
            <person name="Singh A."/>
            <person name="Wilkins M.J."/>
            <person name="Karaoz U."/>
            <person name="Brodie E.L."/>
            <person name="Williams K.H."/>
            <person name="Hubbard S.S."/>
            <person name="Banfield J.F."/>
        </authorList>
    </citation>
    <scope>NUCLEOTIDE SEQUENCE [LARGE SCALE GENOMIC DNA]</scope>
</reference>
<gene>
    <name evidence="16" type="ORF">A3J50_02565</name>
</gene>
<dbReference type="Pfam" id="PF12637">
    <property type="entry name" value="TSCPD"/>
    <property type="match status" value="1"/>
</dbReference>
<evidence type="ECO:0000256" key="1">
    <source>
        <dbReference type="ARBA" id="ARBA00001922"/>
    </source>
</evidence>
<feature type="region of interest" description="Disordered" evidence="14">
    <location>
        <begin position="1"/>
        <end position="21"/>
    </location>
</feature>
<dbReference type="Pfam" id="PF00317">
    <property type="entry name" value="Ribonuc_red_lgN"/>
    <property type="match status" value="1"/>
</dbReference>
<accession>A0A1G1WNM7</accession>
<dbReference type="NCBIfam" id="TIGR01443">
    <property type="entry name" value="intein_Cterm"/>
    <property type="match status" value="1"/>
</dbReference>
<evidence type="ECO:0000256" key="2">
    <source>
        <dbReference type="ARBA" id="ARBA00007405"/>
    </source>
</evidence>
<dbReference type="InterPro" id="IPR000788">
    <property type="entry name" value="RNR_lg_C"/>
</dbReference>
<dbReference type="PROSITE" id="PS50819">
    <property type="entry name" value="INTEIN_ENDONUCLEASE"/>
    <property type="match status" value="1"/>
</dbReference>
<dbReference type="SMART" id="SM00306">
    <property type="entry name" value="HintN"/>
    <property type="match status" value="1"/>
</dbReference>
<dbReference type="GO" id="GO:0005524">
    <property type="term" value="F:ATP binding"/>
    <property type="evidence" value="ECO:0007669"/>
    <property type="project" value="InterPro"/>
</dbReference>
<dbReference type="CDD" id="cd00081">
    <property type="entry name" value="Hint"/>
    <property type="match status" value="1"/>
</dbReference>
<dbReference type="GO" id="GO:0016539">
    <property type="term" value="P:intein-mediated protein splicing"/>
    <property type="evidence" value="ECO:0007669"/>
    <property type="project" value="InterPro"/>
</dbReference>
<dbReference type="GO" id="GO:0004748">
    <property type="term" value="F:ribonucleoside-diphosphate reductase activity, thioredoxin disulfide as acceptor"/>
    <property type="evidence" value="ECO:0007669"/>
    <property type="project" value="UniProtKB-EC"/>
</dbReference>
<dbReference type="EMBL" id="MHCX01000029">
    <property type="protein sequence ID" value="OGY29348.1"/>
    <property type="molecule type" value="Genomic_DNA"/>
</dbReference>
<dbReference type="SUPFAM" id="SSF51998">
    <property type="entry name" value="PFL-like glycyl radical enzymes"/>
    <property type="match status" value="1"/>
</dbReference>
<dbReference type="InterPro" id="IPR006142">
    <property type="entry name" value="INTEIN"/>
</dbReference>